<sequence length="150" mass="18210">MFKKFIRHEHFYDYVIPVFTKVDQKLQTKGEKDIYSYEKQERLINSELENKQLEIFKDKIIARTKQNWMCISSTSKDEFYYRVLIQRMIQTIESIRIERHAMVCTSNIMDKARDLDEFEKERNRRAEQQEVKRVVVGLLLHILTNQMQGD</sequence>
<dbReference type="EMBL" id="JAKMXF010000066">
    <property type="protein sequence ID" value="KAI6658985.1"/>
    <property type="molecule type" value="Genomic_DNA"/>
</dbReference>
<gene>
    <name evidence="1" type="ORF">LOD99_14661</name>
</gene>
<reference evidence="1 2" key="1">
    <citation type="journal article" date="2023" name="BMC Biol.">
        <title>The compact genome of the sponge Oopsacas minuta (Hexactinellida) is lacking key metazoan core genes.</title>
        <authorList>
            <person name="Santini S."/>
            <person name="Schenkelaars Q."/>
            <person name="Jourda C."/>
            <person name="Duchesne M."/>
            <person name="Belahbib H."/>
            <person name="Rocher C."/>
            <person name="Selva M."/>
            <person name="Riesgo A."/>
            <person name="Vervoort M."/>
            <person name="Leys S.P."/>
            <person name="Kodjabachian L."/>
            <person name="Le Bivic A."/>
            <person name="Borchiellini C."/>
            <person name="Claverie J.M."/>
            <person name="Renard E."/>
        </authorList>
    </citation>
    <scope>NUCLEOTIDE SEQUENCE [LARGE SCALE GENOMIC DNA]</scope>
    <source>
        <strain evidence="1">SPO-2</strain>
    </source>
</reference>
<dbReference type="Proteomes" id="UP001165289">
    <property type="component" value="Unassembled WGS sequence"/>
</dbReference>
<evidence type="ECO:0000313" key="1">
    <source>
        <dbReference type="EMBL" id="KAI6658985.1"/>
    </source>
</evidence>
<organism evidence="1 2">
    <name type="scientific">Oopsacas minuta</name>
    <dbReference type="NCBI Taxonomy" id="111878"/>
    <lineage>
        <taxon>Eukaryota</taxon>
        <taxon>Metazoa</taxon>
        <taxon>Porifera</taxon>
        <taxon>Hexactinellida</taxon>
        <taxon>Hexasterophora</taxon>
        <taxon>Lyssacinosida</taxon>
        <taxon>Leucopsacidae</taxon>
        <taxon>Oopsacas</taxon>
    </lineage>
</organism>
<dbReference type="AlphaFoldDB" id="A0AAV7KDP7"/>
<accession>A0AAV7KDP7</accession>
<keyword evidence="2" id="KW-1185">Reference proteome</keyword>
<protein>
    <submittedName>
        <fullName evidence="1">Uncharacterized protein</fullName>
    </submittedName>
</protein>
<proteinExistence type="predicted"/>
<name>A0AAV7KDP7_9METZ</name>
<evidence type="ECO:0000313" key="2">
    <source>
        <dbReference type="Proteomes" id="UP001165289"/>
    </source>
</evidence>
<comment type="caution">
    <text evidence="1">The sequence shown here is derived from an EMBL/GenBank/DDBJ whole genome shotgun (WGS) entry which is preliminary data.</text>
</comment>